<dbReference type="Pfam" id="PF02001">
    <property type="entry name" value="DUF134"/>
    <property type="match status" value="1"/>
</dbReference>
<dbReference type="PANTHER" id="PTHR37478">
    <property type="match status" value="1"/>
</dbReference>
<accession>B7ASW7</accession>
<dbReference type="SUPFAM" id="SSF53146">
    <property type="entry name" value="Nitrogenase accessory factor-like"/>
    <property type="match status" value="1"/>
</dbReference>
<dbReference type="eggNOG" id="COG1433">
    <property type="taxonomic scope" value="Bacteria"/>
</dbReference>
<comment type="similarity">
    <text evidence="1 2">Belongs to the UPF0251 family.</text>
</comment>
<evidence type="ECO:0000259" key="3">
    <source>
        <dbReference type="Pfam" id="PF02579"/>
    </source>
</evidence>
<name>B7ASW7_9FIRM</name>
<dbReference type="InterPro" id="IPR033913">
    <property type="entry name" value="MTH1175_dom"/>
</dbReference>
<evidence type="ECO:0000313" key="5">
    <source>
        <dbReference type="Proteomes" id="UP000003136"/>
    </source>
</evidence>
<gene>
    <name evidence="4" type="ORF">BACPEC_02175</name>
</gene>
<dbReference type="CDD" id="cd00851">
    <property type="entry name" value="MTH1175"/>
    <property type="match status" value="1"/>
</dbReference>
<dbReference type="EMBL" id="ABVQ01000036">
    <property type="protein sequence ID" value="EEC57663.1"/>
    <property type="molecule type" value="Genomic_DNA"/>
</dbReference>
<evidence type="ECO:0000313" key="4">
    <source>
        <dbReference type="EMBL" id="EEC57663.1"/>
    </source>
</evidence>
<reference evidence="4 5" key="1">
    <citation type="submission" date="2008-11" db="EMBL/GenBank/DDBJ databases">
        <title>Draft genome sequence of Bacteroides pectinophilus (ATCC 43243).</title>
        <authorList>
            <person name="Sudarsanam P."/>
            <person name="Ley R."/>
            <person name="Guruge J."/>
            <person name="Turnbaugh P.J."/>
            <person name="Mahowald M."/>
            <person name="Liep D."/>
            <person name="Gordon J."/>
        </authorList>
    </citation>
    <scope>NUCLEOTIDE SEQUENCE [LARGE SCALE GENOMIC DNA]</scope>
    <source>
        <strain evidence="4 5">ATCC 43243</strain>
    </source>
</reference>
<dbReference type="Pfam" id="PF02579">
    <property type="entry name" value="Nitro_FeMo-Co"/>
    <property type="match status" value="1"/>
</dbReference>
<dbReference type="eggNOG" id="COG1342">
    <property type="taxonomic scope" value="Bacteria"/>
</dbReference>
<dbReference type="HAMAP" id="MF_00674">
    <property type="entry name" value="UPF0251"/>
    <property type="match status" value="1"/>
</dbReference>
<dbReference type="Proteomes" id="UP000003136">
    <property type="component" value="Unassembled WGS sequence"/>
</dbReference>
<evidence type="ECO:0000256" key="1">
    <source>
        <dbReference type="ARBA" id="ARBA00009350"/>
    </source>
</evidence>
<proteinExistence type="inferred from homology"/>
<dbReference type="Gene3D" id="3.30.420.130">
    <property type="entry name" value="Dinitrogenase iron-molybdenum cofactor biosynthesis domain"/>
    <property type="match status" value="1"/>
</dbReference>
<reference evidence="4 5" key="2">
    <citation type="submission" date="2008-11" db="EMBL/GenBank/DDBJ databases">
        <authorList>
            <person name="Fulton L."/>
            <person name="Clifton S."/>
            <person name="Fulton B."/>
            <person name="Xu J."/>
            <person name="Minx P."/>
            <person name="Pepin K.H."/>
            <person name="Johnson M."/>
            <person name="Bhonagiri V."/>
            <person name="Nash W.E."/>
            <person name="Mardis E.R."/>
            <person name="Wilson R.K."/>
        </authorList>
    </citation>
    <scope>NUCLEOTIDE SEQUENCE [LARGE SCALE GENOMIC DNA]</scope>
    <source>
        <strain evidence="4 5">ATCC 43243</strain>
    </source>
</reference>
<dbReference type="STRING" id="483218.BACPEC_02175"/>
<keyword evidence="5" id="KW-1185">Reference proteome</keyword>
<evidence type="ECO:0000256" key="2">
    <source>
        <dbReference type="HAMAP-Rule" id="MF_00674"/>
    </source>
</evidence>
<comment type="caution">
    <text evidence="4">The sequence shown here is derived from an EMBL/GenBank/DDBJ whole genome shotgun (WGS) entry which is preliminary data.</text>
</comment>
<dbReference type="AlphaFoldDB" id="B7ASW7"/>
<dbReference type="PANTHER" id="PTHR37478:SF2">
    <property type="entry name" value="UPF0251 PROTEIN TK0562"/>
    <property type="match status" value="1"/>
</dbReference>
<dbReference type="InterPro" id="IPR003731">
    <property type="entry name" value="Di-Nase_FeMo-co_biosynth"/>
</dbReference>
<protein>
    <recommendedName>
        <fullName evidence="2">UPF0251 protein BACPEC_02175</fullName>
    </recommendedName>
</protein>
<dbReference type="InterPro" id="IPR002852">
    <property type="entry name" value="UPF0251"/>
</dbReference>
<feature type="domain" description="Dinitrogenase iron-molybdenum cofactor biosynthesis" evidence="3">
    <location>
        <begin position="135"/>
        <end position="220"/>
    </location>
</feature>
<sequence length="221" mass="24260">MARPTKCRRICSEPAYDIFRPEGIPTDGQVNMTVDEYEAIRLIDLDRCTHEQCARQMEISRTTVTEIYESARYKLAYSIVHGKVLNIIGGNYRFCKGKDDFCCDQTCIRMSRFISAGNFEGKGEQQMRIAVTYEDGKIFQHFGHTEQFKLYDVENGEIKKVQVVDTNGQGHGALASFLTNAGADVLICGGIGGGAQSALAEAGIQLLGGVSGDADEAVKNI</sequence>
<dbReference type="InterPro" id="IPR036105">
    <property type="entry name" value="DiNase_FeMo-co_biosyn_sf"/>
</dbReference>
<organism evidence="4 5">
    <name type="scientific">[Bacteroides] pectinophilus ATCC 43243</name>
    <dbReference type="NCBI Taxonomy" id="483218"/>
    <lineage>
        <taxon>Bacteria</taxon>
        <taxon>Bacillati</taxon>
        <taxon>Bacillota</taxon>
        <taxon>Clostridia</taxon>
        <taxon>Eubacteriales</taxon>
    </lineage>
</organism>
<dbReference type="HOGENOM" id="CLU_071826_1_0_9"/>